<evidence type="ECO:0000256" key="4">
    <source>
        <dbReference type="ARBA" id="ARBA00022691"/>
    </source>
</evidence>
<proteinExistence type="inferred from homology"/>
<dbReference type="AlphaFoldDB" id="A0A6G1H7X5"/>
<dbReference type="GO" id="GO:0044027">
    <property type="term" value="P:negative regulation of gene expression via chromosomal CpG island methylation"/>
    <property type="evidence" value="ECO:0007669"/>
    <property type="project" value="TreeGrafter"/>
</dbReference>
<feature type="region of interest" description="Disordered" evidence="6">
    <location>
        <begin position="1"/>
        <end position="40"/>
    </location>
</feature>
<dbReference type="GO" id="GO:0003886">
    <property type="term" value="F:DNA (cytosine-5-)-methyltransferase activity"/>
    <property type="evidence" value="ECO:0007669"/>
    <property type="project" value="UniProtKB-EC"/>
</dbReference>
<organism evidence="7 8">
    <name type="scientific">Aulographum hederae CBS 113979</name>
    <dbReference type="NCBI Taxonomy" id="1176131"/>
    <lineage>
        <taxon>Eukaryota</taxon>
        <taxon>Fungi</taxon>
        <taxon>Dikarya</taxon>
        <taxon>Ascomycota</taxon>
        <taxon>Pezizomycotina</taxon>
        <taxon>Dothideomycetes</taxon>
        <taxon>Pleosporomycetidae</taxon>
        <taxon>Aulographales</taxon>
        <taxon>Aulographaceae</taxon>
    </lineage>
</organism>
<dbReference type="EC" id="2.1.1.37" evidence="1"/>
<dbReference type="InterPro" id="IPR050390">
    <property type="entry name" value="C5-Methyltransferase"/>
</dbReference>
<evidence type="ECO:0000313" key="7">
    <source>
        <dbReference type="EMBL" id="KAF1989109.1"/>
    </source>
</evidence>
<name>A0A6G1H7X5_9PEZI</name>
<dbReference type="GO" id="GO:0003677">
    <property type="term" value="F:DNA binding"/>
    <property type="evidence" value="ECO:0007669"/>
    <property type="project" value="TreeGrafter"/>
</dbReference>
<dbReference type="PANTHER" id="PTHR10629">
    <property type="entry name" value="CYTOSINE-SPECIFIC METHYLTRANSFERASE"/>
    <property type="match status" value="1"/>
</dbReference>
<comment type="similarity">
    <text evidence="5">Belongs to the class I-like SAM-binding methyltransferase superfamily. C5-methyltransferase family.</text>
</comment>
<dbReference type="InterPro" id="IPR001525">
    <property type="entry name" value="C5_MeTfrase"/>
</dbReference>
<keyword evidence="3 5" id="KW-0808">Transferase</keyword>
<dbReference type="PROSITE" id="PS51679">
    <property type="entry name" value="SAM_MT_C5"/>
    <property type="match status" value="1"/>
</dbReference>
<dbReference type="GO" id="GO:0005634">
    <property type="term" value="C:nucleus"/>
    <property type="evidence" value="ECO:0007669"/>
    <property type="project" value="TreeGrafter"/>
</dbReference>
<dbReference type="Gene3D" id="3.40.50.150">
    <property type="entry name" value="Vaccinia Virus protein VP39"/>
    <property type="match status" value="1"/>
</dbReference>
<evidence type="ECO:0000256" key="1">
    <source>
        <dbReference type="ARBA" id="ARBA00011975"/>
    </source>
</evidence>
<evidence type="ECO:0000256" key="5">
    <source>
        <dbReference type="PROSITE-ProRule" id="PRU01016"/>
    </source>
</evidence>
<keyword evidence="8" id="KW-1185">Reference proteome</keyword>
<dbReference type="Proteomes" id="UP000800041">
    <property type="component" value="Unassembled WGS sequence"/>
</dbReference>
<feature type="region of interest" description="Disordered" evidence="6">
    <location>
        <begin position="205"/>
        <end position="229"/>
    </location>
</feature>
<evidence type="ECO:0000256" key="2">
    <source>
        <dbReference type="ARBA" id="ARBA00022603"/>
    </source>
</evidence>
<accession>A0A6G1H7X5</accession>
<evidence type="ECO:0000313" key="8">
    <source>
        <dbReference type="Proteomes" id="UP000800041"/>
    </source>
</evidence>
<dbReference type="OrthoDB" id="414133at2759"/>
<dbReference type="EMBL" id="ML977146">
    <property type="protein sequence ID" value="KAF1989109.1"/>
    <property type="molecule type" value="Genomic_DNA"/>
</dbReference>
<dbReference type="PRINTS" id="PR00105">
    <property type="entry name" value="C5METTRFRASE"/>
</dbReference>
<feature type="compositionally biased region" description="Basic and acidic residues" evidence="6">
    <location>
        <begin position="7"/>
        <end position="24"/>
    </location>
</feature>
<dbReference type="InterPro" id="IPR029063">
    <property type="entry name" value="SAM-dependent_MTases_sf"/>
</dbReference>
<reference evidence="7" key="1">
    <citation type="journal article" date="2020" name="Stud. Mycol.">
        <title>101 Dothideomycetes genomes: a test case for predicting lifestyles and emergence of pathogens.</title>
        <authorList>
            <person name="Haridas S."/>
            <person name="Albert R."/>
            <person name="Binder M."/>
            <person name="Bloem J."/>
            <person name="Labutti K."/>
            <person name="Salamov A."/>
            <person name="Andreopoulos B."/>
            <person name="Baker S."/>
            <person name="Barry K."/>
            <person name="Bills G."/>
            <person name="Bluhm B."/>
            <person name="Cannon C."/>
            <person name="Castanera R."/>
            <person name="Culley D."/>
            <person name="Daum C."/>
            <person name="Ezra D."/>
            <person name="Gonzalez J."/>
            <person name="Henrissat B."/>
            <person name="Kuo A."/>
            <person name="Liang C."/>
            <person name="Lipzen A."/>
            <person name="Lutzoni F."/>
            <person name="Magnuson J."/>
            <person name="Mondo S."/>
            <person name="Nolan M."/>
            <person name="Ohm R."/>
            <person name="Pangilinan J."/>
            <person name="Park H.-J."/>
            <person name="Ramirez L."/>
            <person name="Alfaro M."/>
            <person name="Sun H."/>
            <person name="Tritt A."/>
            <person name="Yoshinaga Y."/>
            <person name="Zwiers L.-H."/>
            <person name="Turgeon B."/>
            <person name="Goodwin S."/>
            <person name="Spatafora J."/>
            <person name="Crous P."/>
            <person name="Grigoriev I."/>
        </authorList>
    </citation>
    <scope>NUCLEOTIDE SEQUENCE</scope>
    <source>
        <strain evidence="7">CBS 113979</strain>
    </source>
</reference>
<dbReference type="PANTHER" id="PTHR10629:SF52">
    <property type="entry name" value="DNA (CYTOSINE-5)-METHYLTRANSFERASE 1"/>
    <property type="match status" value="1"/>
</dbReference>
<dbReference type="SUPFAM" id="SSF53335">
    <property type="entry name" value="S-adenosyl-L-methionine-dependent methyltransferases"/>
    <property type="match status" value="1"/>
</dbReference>
<protein>
    <recommendedName>
        <fullName evidence="1">DNA (cytosine-5-)-methyltransferase</fullName>
        <ecNumber evidence="1">2.1.1.37</ecNumber>
    </recommendedName>
</protein>
<feature type="active site" evidence="5">
    <location>
        <position position="357"/>
    </location>
</feature>
<dbReference type="Gene3D" id="3.90.120.10">
    <property type="entry name" value="DNA Methylase, subunit A, domain 2"/>
    <property type="match status" value="1"/>
</dbReference>
<dbReference type="Pfam" id="PF00145">
    <property type="entry name" value="DNA_methylase"/>
    <property type="match status" value="1"/>
</dbReference>
<gene>
    <name evidence="7" type="ORF">K402DRAFT_327333</name>
</gene>
<feature type="non-terminal residue" evidence="7">
    <location>
        <position position="603"/>
    </location>
</feature>
<evidence type="ECO:0000256" key="6">
    <source>
        <dbReference type="SAM" id="MobiDB-lite"/>
    </source>
</evidence>
<sequence>MDGIDLSTERDNSPVESEPARDESPLDSDNLLEPSRNGPVGLESEVLKSFRLTADVIEPLDTVELLPCPPSSLSSGRLIQESGDFLWIRKIFRDRKNPSKVFLRGLRMRRNKYLGCMLPHKLNELCFVVDIDVDDNRAWNEQGQETIPIETVLRKRDLLVTHAEYPKLSLLAHGRKPNTKSGTLICRWIHCSIYRSSRERQQVAKKPHQGLLRRVSPAESEESSISEHVRREDRDGTYECYYSSYVAESFTPSFGSRKRKRQGSIDSVIEIKEEDVKRYTFADAFCGAGGASAGAKMAGLDIAWAFDSEALALKAYRSNFPNADAIQCKAEDFKACAGNLDAIGRLSVDILHLSPPCQYWSPAHTVVGKDDDANRAALYVVGHIIDTVKPRIVTLEQTKGLFTHHRPAFWQLVDMIRAVGYNVSYFSADFAEWGLVQRRKRLVVVASREGIPIPPFPAPTHVPDNCLEGRDGLLPSTTVHKALLNIPQTATWHDTNQCPIRTELAYGATRHQLVGCITTHGSKNTHHSGLRSHTPRELARFQTFPDAHIFIGTEEGRQDQSNKTGVTNVFRQIGNAVPPAIWALFLQECIRTLEDYDAGRERP</sequence>
<dbReference type="GO" id="GO:0032259">
    <property type="term" value="P:methylation"/>
    <property type="evidence" value="ECO:0007669"/>
    <property type="project" value="UniProtKB-KW"/>
</dbReference>
<evidence type="ECO:0000256" key="3">
    <source>
        <dbReference type="ARBA" id="ARBA00022679"/>
    </source>
</evidence>
<keyword evidence="4 5" id="KW-0949">S-adenosyl-L-methionine</keyword>
<keyword evidence="2 5" id="KW-0489">Methyltransferase</keyword>